<dbReference type="AlphaFoldDB" id="A0A4R4UFA6"/>
<proteinExistence type="predicted"/>
<protein>
    <submittedName>
        <fullName evidence="1">Uncharacterized protein</fullName>
    </submittedName>
</protein>
<name>A0A4R4UFA6_9PSEU</name>
<dbReference type="RefSeq" id="WP_132625133.1">
    <property type="nucleotide sequence ID" value="NZ_SMKV01000025.1"/>
</dbReference>
<keyword evidence="2" id="KW-1185">Reference proteome</keyword>
<evidence type="ECO:0000313" key="2">
    <source>
        <dbReference type="Proteomes" id="UP000294744"/>
    </source>
</evidence>
<dbReference type="Proteomes" id="UP000294744">
    <property type="component" value="Unassembled WGS sequence"/>
</dbReference>
<sequence>MHRSWLRTKVNESKEKVAQKVTERAKSMVPVQRGAETDTCMVCGRTMRQTAVVRGEGRVCSPSCARKWAEGLKD</sequence>
<reference evidence="1 2" key="1">
    <citation type="submission" date="2019-03" db="EMBL/GenBank/DDBJ databases">
        <title>Draft genome sequences of novel Actinobacteria.</title>
        <authorList>
            <person name="Sahin N."/>
            <person name="Ay H."/>
            <person name="Saygin H."/>
        </authorList>
    </citation>
    <scope>NUCLEOTIDE SEQUENCE [LARGE SCALE GENOMIC DNA]</scope>
    <source>
        <strain evidence="1 2">16K404</strain>
    </source>
</reference>
<comment type="caution">
    <text evidence="1">The sequence shown here is derived from an EMBL/GenBank/DDBJ whole genome shotgun (WGS) entry which is preliminary data.</text>
</comment>
<gene>
    <name evidence="1" type="ORF">E1161_18985</name>
</gene>
<organism evidence="1 2">
    <name type="scientific">Saccharopolyspora aridisoli</name>
    <dbReference type="NCBI Taxonomy" id="2530385"/>
    <lineage>
        <taxon>Bacteria</taxon>
        <taxon>Bacillati</taxon>
        <taxon>Actinomycetota</taxon>
        <taxon>Actinomycetes</taxon>
        <taxon>Pseudonocardiales</taxon>
        <taxon>Pseudonocardiaceae</taxon>
        <taxon>Saccharopolyspora</taxon>
    </lineage>
</organism>
<dbReference type="OrthoDB" id="3693449at2"/>
<dbReference type="EMBL" id="SMKV01000025">
    <property type="protein sequence ID" value="TDC90397.1"/>
    <property type="molecule type" value="Genomic_DNA"/>
</dbReference>
<evidence type="ECO:0000313" key="1">
    <source>
        <dbReference type="EMBL" id="TDC90397.1"/>
    </source>
</evidence>
<accession>A0A4R4UFA6</accession>